<organism evidence="5 6">
    <name type="scientific">Actinocatenispora comari</name>
    <dbReference type="NCBI Taxonomy" id="2807577"/>
    <lineage>
        <taxon>Bacteria</taxon>
        <taxon>Bacillati</taxon>
        <taxon>Actinomycetota</taxon>
        <taxon>Actinomycetes</taxon>
        <taxon>Micromonosporales</taxon>
        <taxon>Micromonosporaceae</taxon>
        <taxon>Actinocatenispora</taxon>
    </lineage>
</organism>
<dbReference type="InterPro" id="IPR050300">
    <property type="entry name" value="GDXG_lipolytic_enzyme"/>
</dbReference>
<name>A0A8J4AJC6_9ACTN</name>
<dbReference type="GO" id="GO:0004806">
    <property type="term" value="F:triacylglycerol lipase activity"/>
    <property type="evidence" value="ECO:0007669"/>
    <property type="project" value="TreeGrafter"/>
</dbReference>
<evidence type="ECO:0000256" key="2">
    <source>
        <dbReference type="ARBA" id="ARBA00022801"/>
    </source>
</evidence>
<reference evidence="6" key="1">
    <citation type="journal article" date="2021" name="Int. J. Syst. Evol. Microbiol.">
        <title>Actinocatenispora comari sp. nov., an endophytic actinomycete isolated from aerial parts of Comarum salesowianum.</title>
        <authorList>
            <person name="Oyunbileg N."/>
            <person name="Iizaka Y."/>
            <person name="Hamada M."/>
            <person name="Davaapurev B.O."/>
            <person name="Fukumoto A."/>
            <person name="Tsetseg B."/>
            <person name="Kato F."/>
            <person name="Tamura T."/>
            <person name="Batkhuu J."/>
            <person name="Anzai Y."/>
        </authorList>
    </citation>
    <scope>NUCLEOTIDE SEQUENCE [LARGE SCALE GENOMIC DNA]</scope>
    <source>
        <strain evidence="6">NUM-2625</strain>
    </source>
</reference>
<dbReference type="InterPro" id="IPR029058">
    <property type="entry name" value="AB_hydrolase_fold"/>
</dbReference>
<evidence type="ECO:0000313" key="5">
    <source>
        <dbReference type="EMBL" id="GIL31849.1"/>
    </source>
</evidence>
<dbReference type="Proteomes" id="UP000614996">
    <property type="component" value="Unassembled WGS sequence"/>
</dbReference>
<dbReference type="PANTHER" id="PTHR48081:SF30">
    <property type="entry name" value="ACETYL-HYDROLASE LIPR-RELATED"/>
    <property type="match status" value="1"/>
</dbReference>
<dbReference type="InterPro" id="IPR013094">
    <property type="entry name" value="AB_hydrolase_3"/>
</dbReference>
<dbReference type="EMBL" id="BOPO01000084">
    <property type="protein sequence ID" value="GIL29196.1"/>
    <property type="molecule type" value="Genomic_DNA"/>
</dbReference>
<keyword evidence="6" id="KW-1185">Reference proteome</keyword>
<sequence length="300" mass="32197">MNDTTPNRVEAYWRSMTEAAREKPDQAPDEVRARVEAYWPTLTAEPGGTDYLETSVAGLPALWAVPTACVHDRVLLCLHGGGGVSGSIYTHRKLFGQLAKASGTRALLAEYHQAPAPVPAEDAVTAYRWLLEQGIDARNIAVAGDSLGGGLAVSTALRARQEGLPGPAALLLISPWVDMTVSSTTFETNRDREAFFYREVVQALATLYVGSFDPGDPQVSPVHADLRGLPPTYVQVGGNETLLGESLQLAENARLAGVDVRLDVFPDQLYTFQMAAGTMPEADDAIRKLATWVGPRLGPA</sequence>
<comment type="caution">
    <text evidence="5">The sequence shown here is derived from an EMBL/GenBank/DDBJ whole genome shotgun (WGS) entry which is preliminary data.</text>
</comment>
<dbReference type="PANTHER" id="PTHR48081">
    <property type="entry name" value="AB HYDROLASE SUPERFAMILY PROTEIN C4A8.06C"/>
    <property type="match status" value="1"/>
</dbReference>
<evidence type="ECO:0000313" key="6">
    <source>
        <dbReference type="Proteomes" id="UP000614996"/>
    </source>
</evidence>
<reference evidence="5" key="2">
    <citation type="submission" date="2021-02" db="EMBL/GenBank/DDBJ databases">
        <title>Whole genome shotgun sequence of Actinocatenispora sp. strain NUM-2625.</title>
        <authorList>
            <person name="Oyunbileg N."/>
            <person name="Iizaka Y."/>
            <person name="Davaapurev BO."/>
            <person name="Fukumoto A."/>
            <person name="Batkhuu J."/>
            <person name="Anzai Y."/>
        </authorList>
    </citation>
    <scope>NUCLEOTIDE SEQUENCE</scope>
    <source>
        <strain evidence="5">NUM-2625</strain>
    </source>
</reference>
<evidence type="ECO:0000256" key="1">
    <source>
        <dbReference type="ARBA" id="ARBA00010515"/>
    </source>
</evidence>
<proteinExistence type="inferred from homology"/>
<evidence type="ECO:0000259" key="3">
    <source>
        <dbReference type="Pfam" id="PF07859"/>
    </source>
</evidence>
<dbReference type="Gene3D" id="3.40.50.1820">
    <property type="entry name" value="alpha/beta hydrolase"/>
    <property type="match status" value="1"/>
</dbReference>
<protein>
    <submittedName>
        <fullName evidence="5">Esterase</fullName>
    </submittedName>
</protein>
<comment type="similarity">
    <text evidence="1">Belongs to the 'GDXG' lipolytic enzyme family.</text>
</comment>
<evidence type="ECO:0000313" key="4">
    <source>
        <dbReference type="EMBL" id="GIL29196.1"/>
    </source>
</evidence>
<gene>
    <name evidence="4" type="ORF">NUM_44500</name>
    <name evidence="5" type="ORF">NUM_71030</name>
</gene>
<keyword evidence="2" id="KW-0378">Hydrolase</keyword>
<accession>A0A8J4AJC6</accession>
<dbReference type="EMBL" id="BOPO01000150">
    <property type="protein sequence ID" value="GIL31849.1"/>
    <property type="molecule type" value="Genomic_DNA"/>
</dbReference>
<feature type="domain" description="Alpha/beta hydrolase fold-3" evidence="3">
    <location>
        <begin position="75"/>
        <end position="273"/>
    </location>
</feature>
<dbReference type="RefSeq" id="WP_207126867.1">
    <property type="nucleotide sequence ID" value="NZ_BOPO01000084.1"/>
</dbReference>
<dbReference type="AlphaFoldDB" id="A0A8J4AJC6"/>
<dbReference type="Pfam" id="PF07859">
    <property type="entry name" value="Abhydrolase_3"/>
    <property type="match status" value="1"/>
</dbReference>
<dbReference type="SUPFAM" id="SSF53474">
    <property type="entry name" value="alpha/beta-Hydrolases"/>
    <property type="match status" value="1"/>
</dbReference>